<feature type="compositionally biased region" description="Basic and acidic residues" evidence="1">
    <location>
        <begin position="412"/>
        <end position="427"/>
    </location>
</feature>
<feature type="transmembrane region" description="Helical" evidence="2">
    <location>
        <begin position="332"/>
        <end position="351"/>
    </location>
</feature>
<keyword evidence="2" id="KW-1133">Transmembrane helix</keyword>
<dbReference type="RefSeq" id="WP_259861318.1">
    <property type="nucleotide sequence ID" value="NZ_CP073720.1"/>
</dbReference>
<keyword evidence="2" id="KW-0472">Membrane</keyword>
<sequence>MTEEPTTQAPTSDAPTSQPATQAPPSPVVVHAFKMYVSDVEVGDAYWQGDGAAEMVIAVQNVGSNVGDDIITGYYVFPGGTQATGAYGTDGCQVNNGALSFRCSLGERKIGRVVVKVNVDPGAWKLAGSGSVTAAVAGAPAKTRSFAIVFKSQPPTPGIALSASQPQLPAVATPQAQTAQLQVKLRNTGAAKGSGAVELVTPSGVDLTSFPSVCRTRRKLENNRYRCEFGEVAAGKEITAGFGLSVSAEAREELPLTGAVHGYLAPIGQDTIETRANYRISAPPVAGESPLPTDVPASPLVAPAAAGGKADAGDGGSGGDLLSGVRLSSAPVLGGIIGLVALLGFLVVFSLRRRMRDDRDELAADEVEDVVLVPAGGIGEDRTPLLAPRSPVPRALTLPRLPSGPIAGSGFRSRDESRDDGRDGSED</sequence>
<feature type="region of interest" description="Disordered" evidence="1">
    <location>
        <begin position="1"/>
        <end position="25"/>
    </location>
</feature>
<reference evidence="3" key="2">
    <citation type="submission" date="2022-09" db="EMBL/GenBank/DDBJ databases">
        <title>Biosynthetic gene clusters of Dactylosporangioum fulvum.</title>
        <authorList>
            <person name="Caradec T."/>
        </authorList>
    </citation>
    <scope>NUCLEOTIDE SEQUENCE</scope>
    <source>
        <strain evidence="3">NRRL B-16292</strain>
    </source>
</reference>
<dbReference type="EMBL" id="CP073720">
    <property type="protein sequence ID" value="UWP83526.1"/>
    <property type="molecule type" value="Genomic_DNA"/>
</dbReference>
<organism evidence="3 4">
    <name type="scientific">Dactylosporangium fulvum</name>
    <dbReference type="NCBI Taxonomy" id="53359"/>
    <lineage>
        <taxon>Bacteria</taxon>
        <taxon>Bacillati</taxon>
        <taxon>Actinomycetota</taxon>
        <taxon>Actinomycetes</taxon>
        <taxon>Micromonosporales</taxon>
        <taxon>Micromonosporaceae</taxon>
        <taxon>Dactylosporangium</taxon>
    </lineage>
</organism>
<reference evidence="3" key="1">
    <citation type="submission" date="2021-04" db="EMBL/GenBank/DDBJ databases">
        <authorList>
            <person name="Hartkoorn R.C."/>
            <person name="Beaudoing E."/>
            <person name="Hot D."/>
        </authorList>
    </citation>
    <scope>NUCLEOTIDE SEQUENCE</scope>
    <source>
        <strain evidence="3">NRRL B-16292</strain>
    </source>
</reference>
<proteinExistence type="predicted"/>
<evidence type="ECO:0000313" key="3">
    <source>
        <dbReference type="EMBL" id="UWP83526.1"/>
    </source>
</evidence>
<keyword evidence="2" id="KW-0812">Transmembrane</keyword>
<evidence type="ECO:0000256" key="2">
    <source>
        <dbReference type="SAM" id="Phobius"/>
    </source>
</evidence>
<accession>A0ABY5W2F4</accession>
<evidence type="ECO:0000313" key="4">
    <source>
        <dbReference type="Proteomes" id="UP001059617"/>
    </source>
</evidence>
<evidence type="ECO:0000256" key="1">
    <source>
        <dbReference type="SAM" id="MobiDB-lite"/>
    </source>
</evidence>
<feature type="compositionally biased region" description="Polar residues" evidence="1">
    <location>
        <begin position="1"/>
        <end position="13"/>
    </location>
</feature>
<protein>
    <submittedName>
        <fullName evidence="3">Uncharacterized protein</fullName>
    </submittedName>
</protein>
<name>A0ABY5W2F4_9ACTN</name>
<gene>
    <name evidence="3" type="ORF">Dfulv_04380</name>
</gene>
<feature type="compositionally biased region" description="Low complexity" evidence="1">
    <location>
        <begin position="295"/>
        <end position="309"/>
    </location>
</feature>
<feature type="region of interest" description="Disordered" evidence="1">
    <location>
        <begin position="380"/>
        <end position="427"/>
    </location>
</feature>
<feature type="region of interest" description="Disordered" evidence="1">
    <location>
        <begin position="283"/>
        <end position="315"/>
    </location>
</feature>
<dbReference type="Proteomes" id="UP001059617">
    <property type="component" value="Chromosome"/>
</dbReference>
<keyword evidence="4" id="KW-1185">Reference proteome</keyword>